<comment type="caution">
    <text evidence="2">The sequence shown here is derived from an EMBL/GenBank/DDBJ whole genome shotgun (WGS) entry which is preliminary data.</text>
</comment>
<dbReference type="EMBL" id="SSNZ01000003">
    <property type="protein sequence ID" value="THF50610.1"/>
    <property type="molecule type" value="Genomic_DNA"/>
</dbReference>
<name>A0A4S3ZXI0_9FLAO</name>
<dbReference type="OrthoDB" id="1271033at2"/>
<evidence type="ECO:0000256" key="1">
    <source>
        <dbReference type="SAM" id="SignalP"/>
    </source>
</evidence>
<keyword evidence="1" id="KW-0732">Signal</keyword>
<evidence type="ECO:0000313" key="2">
    <source>
        <dbReference type="EMBL" id="THF50610.1"/>
    </source>
</evidence>
<dbReference type="AlphaFoldDB" id="A0A4S3ZXI0"/>
<accession>A0A4S3ZXI0</accession>
<keyword evidence="3" id="KW-1185">Reference proteome</keyword>
<organism evidence="2 3">
    <name type="scientific">Flavobacterium supellecticarium</name>
    <dbReference type="NCBI Taxonomy" id="2565924"/>
    <lineage>
        <taxon>Bacteria</taxon>
        <taxon>Pseudomonadati</taxon>
        <taxon>Bacteroidota</taxon>
        <taxon>Flavobacteriia</taxon>
        <taxon>Flavobacteriales</taxon>
        <taxon>Flavobacteriaceae</taxon>
        <taxon>Flavobacterium</taxon>
    </lineage>
</organism>
<evidence type="ECO:0000313" key="3">
    <source>
        <dbReference type="Proteomes" id="UP000307507"/>
    </source>
</evidence>
<dbReference type="Proteomes" id="UP000307507">
    <property type="component" value="Unassembled WGS sequence"/>
</dbReference>
<protein>
    <submittedName>
        <fullName evidence="2">Uncharacterized protein</fullName>
    </submittedName>
</protein>
<proteinExistence type="predicted"/>
<sequence>MKKITFYAMTLFVALVGSSVFAQTAQQNLDYAVQSAENIQQDTPAAKTAAVQLAKQIVLLNAPNAQQFYDAMFVQVNSIQNNSDDVDYFASLARTASQNAFSTASINAITAELVNLNDILIGLTFQINDALAANDNTTALNLIPNVKSVLDQQYTTTTSLINEINSVATAIKTYNVCMKLVDHLGNPVTYNDLHGYYAYNDANVYFYPENYGDCYSNLAPGTYTFRAYNGYFSGASATTVTLSDSLVNANGVIEVTLVYWSE</sequence>
<feature type="signal peptide" evidence="1">
    <location>
        <begin position="1"/>
        <end position="22"/>
    </location>
</feature>
<feature type="chain" id="PRO_5020498467" evidence="1">
    <location>
        <begin position="23"/>
        <end position="262"/>
    </location>
</feature>
<reference evidence="2" key="1">
    <citation type="submission" date="2019-04" db="EMBL/GenBank/DDBJ databases">
        <title>Flavobacterium sp. nov. isolated from construction timber.</title>
        <authorList>
            <person name="Lin S.-Y."/>
            <person name="Chang C.-T."/>
            <person name="Young C.-C."/>
        </authorList>
    </citation>
    <scope>NUCLEOTIDE SEQUENCE [LARGE SCALE GENOMIC DNA]</scope>
    <source>
        <strain evidence="2">CC-CTC003</strain>
    </source>
</reference>
<gene>
    <name evidence="2" type="ORF">E6C50_10330</name>
</gene>
<dbReference type="RefSeq" id="WP_136403151.1">
    <property type="nucleotide sequence ID" value="NZ_SSNZ01000003.1"/>
</dbReference>